<feature type="compositionally biased region" description="Low complexity" evidence="3">
    <location>
        <begin position="97"/>
        <end position="109"/>
    </location>
</feature>
<dbReference type="InterPro" id="IPR001343">
    <property type="entry name" value="Hemolysn_Ca-bd"/>
</dbReference>
<evidence type="ECO:0008006" key="6">
    <source>
        <dbReference type="Google" id="ProtNLM"/>
    </source>
</evidence>
<evidence type="ECO:0000313" key="4">
    <source>
        <dbReference type="EMBL" id="BDI20490.1"/>
    </source>
</evidence>
<dbReference type="EMBL" id="AP025733">
    <property type="protein sequence ID" value="BDI20490.1"/>
    <property type="molecule type" value="Genomic_DNA"/>
</dbReference>
<dbReference type="Pfam" id="PF00353">
    <property type="entry name" value="HemolysinCabind"/>
    <property type="match status" value="16"/>
</dbReference>
<dbReference type="PRINTS" id="PR00313">
    <property type="entry name" value="CABNDNGRPT"/>
</dbReference>
<sequence length="1027" mass="105884">MANIIGTNGNDTLMGSDSADTINGKAGNDLLRSGAGNDTLIGGAGDDTLSASDSSGNKLLNGGDGNDSLSVSKSPPEPQDYFQEQRDKNTLNGGVGDDTLNASNSSADNLLSGGDGNDSLFASGAFGNNTLNGGNGDDIFTDGDGKDIFIGGGGKDKFVYTSFSYNNNNITDFGGVGKGTNPTAAVIAEVDTLTFQRAGFTAKNLLLTQNGKNLEISFSGVYGPNKLILENFALENLENLSKSTGAAVDLGNILFNGQTTITDSFDVFNANSTQSTIFNLNTVTFLNDLDNNVKGFDNSDDVINGQGGDDIIDGKSGNDLLRGSAGNNTLNGGAGNDTLNVDSLLGDNLLSGGDGNDFLFASGYQYESGSFYGPQKDDLLLLGNNTLNGGAGKDTLSASGSKGDNLLSGGDGNDFLDISGYEYRGSGYYFSSSSNSVSSGNNTLNGGASDDTLRAGGSRGDNLLSGGDGNDFLDISGYENQASDFYYDYRSLGNNTLNGGAGNDSLDARGSTGDNLLSGGDGNDSFYLNFLSEPSAASDLITQTVDGGKGDDVLSVIFNYYATGGITTTFNATTNIASMTAGTNSVTYKNIEQLNISGTEYNDNIVGSNGNDTLSTGYGGKDTMDGGKGDDLLSVDYDTYYVTGGIATTFNATTNIGSITAGTNSVTYKNIERLNISGTQYDDFIVGNGGNDTLSTGGSGNDTIDGGKGDDVLSGNYRFASGGITTTFNATTNIGSITAGTNSVTYKNIERLNISGSQYDDNIVGNDGNDTLSGNNDDSNGGSSGNDTIDGGKGEDLYSVNFNGANGGITTTFNATTNIGSMTAGTNSVSYKNIERLNISGTEYNDNIVGSNGNDTLFGGYSNYDNDTIIGGAGNDSLSAAVYSGNNLLSGDDGNDILRGGRGNDSLYGGTGTDTFVFNSYYGSVDTIYDFNATNELIQVSAAGFDEELSLASQFTGTSARLSIGSLFANQFTIGTSATTSNQRFIYDNITGALYFDADGSASEFTQVKFAQLLGNVTLTKNNFVVV</sequence>
<keyword evidence="2" id="KW-0964">Secreted</keyword>
<evidence type="ECO:0000313" key="5">
    <source>
        <dbReference type="Proteomes" id="UP001055453"/>
    </source>
</evidence>
<feature type="compositionally biased region" description="Low complexity" evidence="3">
    <location>
        <begin position="765"/>
        <end position="789"/>
    </location>
</feature>
<geneLocation type="plasmid" evidence="4 5">
    <name>pANSO36A</name>
</geneLocation>
<dbReference type="PANTHER" id="PTHR38340">
    <property type="entry name" value="S-LAYER PROTEIN"/>
    <property type="match status" value="1"/>
</dbReference>
<evidence type="ECO:0000256" key="3">
    <source>
        <dbReference type="SAM" id="MobiDB-lite"/>
    </source>
</evidence>
<dbReference type="Proteomes" id="UP001055453">
    <property type="component" value="Plasmid pANSO36A"/>
</dbReference>
<keyword evidence="5" id="KW-1185">Reference proteome</keyword>
<feature type="region of interest" description="Disordered" evidence="3">
    <location>
        <begin position="46"/>
        <end position="109"/>
    </location>
</feature>
<dbReference type="SUPFAM" id="SSF51120">
    <property type="entry name" value="beta-Roll"/>
    <property type="match status" value="7"/>
</dbReference>
<reference evidence="4" key="1">
    <citation type="submission" date="2022-04" db="EMBL/GenBank/DDBJ databases">
        <title>Complete genome sequence of a cyanobacterium, Nostoc sp. SO-36, isolated in Antarctica.</title>
        <authorList>
            <person name="Kanesaki Y."/>
            <person name="Effendi D."/>
            <person name="Sakamoto T."/>
            <person name="Ohtani S."/>
            <person name="Awai K."/>
        </authorList>
    </citation>
    <scope>NUCLEOTIDE SEQUENCE</scope>
    <source>
        <strain evidence="4">SO-36</strain>
        <plasmid evidence="4">pANSO36A</plasmid>
    </source>
</reference>
<dbReference type="PANTHER" id="PTHR38340:SF1">
    <property type="entry name" value="S-LAYER PROTEIN"/>
    <property type="match status" value="1"/>
</dbReference>
<feature type="compositionally biased region" description="Low complexity" evidence="3">
    <location>
        <begin position="54"/>
        <end position="70"/>
    </location>
</feature>
<organism evidence="4 5">
    <name type="scientific">Nostoc cf. commune SO-36</name>
    <dbReference type="NCBI Taxonomy" id="449208"/>
    <lineage>
        <taxon>Bacteria</taxon>
        <taxon>Bacillati</taxon>
        <taxon>Cyanobacteriota</taxon>
        <taxon>Cyanophyceae</taxon>
        <taxon>Nostocales</taxon>
        <taxon>Nostocaceae</taxon>
        <taxon>Nostoc</taxon>
    </lineage>
</organism>
<name>A0ABM7ZB46_NOSCO</name>
<dbReference type="InterPro" id="IPR050557">
    <property type="entry name" value="RTX_toxin/Mannuronan_C5-epim"/>
</dbReference>
<proteinExistence type="predicted"/>
<dbReference type="InterPro" id="IPR018511">
    <property type="entry name" value="Hemolysin-typ_Ca-bd_CS"/>
</dbReference>
<dbReference type="RefSeq" id="WP_251960663.1">
    <property type="nucleotide sequence ID" value="NZ_AP025733.1"/>
</dbReference>
<gene>
    <name evidence="4" type="ORF">ANSO36C_62920</name>
</gene>
<dbReference type="PROSITE" id="PS00330">
    <property type="entry name" value="HEMOLYSIN_CALCIUM"/>
    <property type="match status" value="2"/>
</dbReference>
<dbReference type="InterPro" id="IPR011049">
    <property type="entry name" value="Serralysin-like_metalloprot_C"/>
</dbReference>
<comment type="subcellular location">
    <subcellularLocation>
        <location evidence="1">Secreted</location>
    </subcellularLocation>
</comment>
<feature type="region of interest" description="Disordered" evidence="3">
    <location>
        <begin position="758"/>
        <end position="792"/>
    </location>
</feature>
<protein>
    <recommendedName>
        <fullName evidence="6">Calcium-binding protein</fullName>
    </recommendedName>
</protein>
<keyword evidence="4" id="KW-0614">Plasmid</keyword>
<evidence type="ECO:0000256" key="2">
    <source>
        <dbReference type="ARBA" id="ARBA00022525"/>
    </source>
</evidence>
<dbReference type="Gene3D" id="2.150.10.10">
    <property type="entry name" value="Serralysin-like metalloprotease, C-terminal"/>
    <property type="match status" value="7"/>
</dbReference>
<accession>A0ABM7ZB46</accession>
<evidence type="ECO:0000256" key="1">
    <source>
        <dbReference type="ARBA" id="ARBA00004613"/>
    </source>
</evidence>